<name>A0A1V8ZYM2_SACPI</name>
<dbReference type="Proteomes" id="UP000192591">
    <property type="component" value="Unassembled WGS sequence"/>
</dbReference>
<keyword evidence="1" id="KW-0808">Transferase</keyword>
<organism evidence="1 2">
    <name type="scientific">Saccharomonospora piscinae</name>
    <dbReference type="NCBI Taxonomy" id="687388"/>
    <lineage>
        <taxon>Bacteria</taxon>
        <taxon>Bacillati</taxon>
        <taxon>Actinomycetota</taxon>
        <taxon>Actinomycetes</taxon>
        <taxon>Pseudonocardiales</taxon>
        <taxon>Pseudonocardiaceae</taxon>
        <taxon>Saccharomonospora</taxon>
    </lineage>
</organism>
<keyword evidence="1" id="KW-0489">Methyltransferase</keyword>
<dbReference type="EMBL" id="MWIH01000008">
    <property type="protein sequence ID" value="OQO89982.1"/>
    <property type="molecule type" value="Genomic_DNA"/>
</dbReference>
<dbReference type="PANTHER" id="PTHR43591:SF24">
    <property type="entry name" value="2-METHOXY-6-POLYPRENYL-1,4-BENZOQUINOL METHYLASE, MITOCHONDRIAL"/>
    <property type="match status" value="1"/>
</dbReference>
<dbReference type="Gene3D" id="3.40.50.150">
    <property type="entry name" value="Vaccinia Virus protein VP39"/>
    <property type="match status" value="1"/>
</dbReference>
<dbReference type="RefSeq" id="WP_081194309.1">
    <property type="nucleotide sequence ID" value="NZ_MWIH01000008.1"/>
</dbReference>
<dbReference type="STRING" id="1962155.B1813_19305"/>
<dbReference type="GO" id="GO:0032259">
    <property type="term" value="P:methylation"/>
    <property type="evidence" value="ECO:0007669"/>
    <property type="project" value="UniProtKB-KW"/>
</dbReference>
<protein>
    <submittedName>
        <fullName evidence="1">Methylase</fullName>
    </submittedName>
</protein>
<evidence type="ECO:0000313" key="2">
    <source>
        <dbReference type="Proteomes" id="UP000192591"/>
    </source>
</evidence>
<accession>A0A1V8ZYM2</accession>
<gene>
    <name evidence="1" type="ORF">B1813_19305</name>
</gene>
<dbReference type="InterPro" id="IPR029063">
    <property type="entry name" value="SAM-dependent_MTases_sf"/>
</dbReference>
<keyword evidence="2" id="KW-1185">Reference proteome</keyword>
<proteinExistence type="predicted"/>
<reference evidence="1 2" key="1">
    <citation type="submission" date="2017-02" db="EMBL/GenBank/DDBJ databases">
        <title>Draft genome of Saccharomonospora sp. 154.</title>
        <authorList>
            <person name="Alonso-Carmona G.S."/>
            <person name="De La Haba R."/>
            <person name="Vera-Gargallo B."/>
            <person name="Sandoval-Trujillo A.H."/>
            <person name="Ramirez-Duran N."/>
            <person name="Ventosa A."/>
        </authorList>
    </citation>
    <scope>NUCLEOTIDE SEQUENCE [LARGE SCALE GENOMIC DNA]</scope>
    <source>
        <strain evidence="1 2">LRS4.154</strain>
    </source>
</reference>
<dbReference type="SUPFAM" id="SSF53335">
    <property type="entry name" value="S-adenosyl-L-methionine-dependent methyltransferases"/>
    <property type="match status" value="1"/>
</dbReference>
<dbReference type="PANTHER" id="PTHR43591">
    <property type="entry name" value="METHYLTRANSFERASE"/>
    <property type="match status" value="1"/>
</dbReference>
<evidence type="ECO:0000313" key="1">
    <source>
        <dbReference type="EMBL" id="OQO89982.1"/>
    </source>
</evidence>
<dbReference type="AlphaFoldDB" id="A0A1V8ZYM2"/>
<dbReference type="Pfam" id="PF01209">
    <property type="entry name" value="Ubie_methyltran"/>
    <property type="match status" value="1"/>
</dbReference>
<dbReference type="CDD" id="cd02440">
    <property type="entry name" value="AdoMet_MTases"/>
    <property type="match status" value="1"/>
</dbReference>
<dbReference type="GO" id="GO:0008168">
    <property type="term" value="F:methyltransferase activity"/>
    <property type="evidence" value="ECO:0007669"/>
    <property type="project" value="UniProtKB-KW"/>
</dbReference>
<comment type="caution">
    <text evidence="1">The sequence shown here is derived from an EMBL/GenBank/DDBJ whole genome shotgun (WGS) entry which is preliminary data.</text>
</comment>
<sequence>MNPETAGQVFHSARDEFALWSARLWRPLGELLTAVSRPAPGERVFDACCGAGASALPAAHAVGPGGVVDAVDAAEGLVADAARQAEAAGLTQARFHTGDVLTWDDGAEPHDGYDGYDVVQCGYGVFFFPDMDAGARALLRRLRPGGRFAVSSWLAGGMERIVPVGHAAAVPERPELAQGQRPSANERLNSEEKMRSWLLSLGLVDVEVHPVDYRFPLHPDDAWTFYLGAALRGFVQGLPPEALERVRARFEAGLREAGLGTLDASSLLGTGRVPG</sequence>